<dbReference type="InterPro" id="IPR007955">
    <property type="entry name" value="Bystin"/>
</dbReference>
<evidence type="ECO:0000313" key="2">
    <source>
        <dbReference type="EMBL" id="KAJ3740731.1"/>
    </source>
</evidence>
<dbReference type="Proteomes" id="UP001142393">
    <property type="component" value="Unassembled WGS sequence"/>
</dbReference>
<comment type="caution">
    <text evidence="2">The sequence shown here is derived from an EMBL/GenBank/DDBJ whole genome shotgun (WGS) entry which is preliminary data.</text>
</comment>
<dbReference type="GO" id="GO:0030515">
    <property type="term" value="F:snoRNA binding"/>
    <property type="evidence" value="ECO:0007669"/>
    <property type="project" value="TreeGrafter"/>
</dbReference>
<evidence type="ECO:0000313" key="3">
    <source>
        <dbReference type="Proteomes" id="UP001142393"/>
    </source>
</evidence>
<dbReference type="GO" id="GO:0005737">
    <property type="term" value="C:cytoplasm"/>
    <property type="evidence" value="ECO:0007669"/>
    <property type="project" value="TreeGrafter"/>
</dbReference>
<evidence type="ECO:0000256" key="1">
    <source>
        <dbReference type="ARBA" id="ARBA00007114"/>
    </source>
</evidence>
<dbReference type="GO" id="GO:0006364">
    <property type="term" value="P:rRNA processing"/>
    <property type="evidence" value="ECO:0007669"/>
    <property type="project" value="TreeGrafter"/>
</dbReference>
<dbReference type="AlphaFoldDB" id="A0A9W8TUS0"/>
<protein>
    <submittedName>
        <fullName evidence="2">Uncharacterized protein</fullName>
    </submittedName>
</protein>
<dbReference type="GO" id="GO:0030688">
    <property type="term" value="C:preribosome, small subunit precursor"/>
    <property type="evidence" value="ECO:0007669"/>
    <property type="project" value="TreeGrafter"/>
</dbReference>
<reference evidence="2 3" key="1">
    <citation type="journal article" date="2023" name="Proc. Natl. Acad. Sci. U.S.A.">
        <title>A global phylogenomic analysis of the shiitake genus Lentinula.</title>
        <authorList>
            <person name="Sierra-Patev S."/>
            <person name="Min B."/>
            <person name="Naranjo-Ortiz M."/>
            <person name="Looney B."/>
            <person name="Konkel Z."/>
            <person name="Slot J.C."/>
            <person name="Sakamoto Y."/>
            <person name="Steenwyk J.L."/>
            <person name="Rokas A."/>
            <person name="Carro J."/>
            <person name="Camarero S."/>
            <person name="Ferreira P."/>
            <person name="Molpeceres G."/>
            <person name="Ruiz-Duenas F.J."/>
            <person name="Serrano A."/>
            <person name="Henrissat B."/>
            <person name="Drula E."/>
            <person name="Hughes K.W."/>
            <person name="Mata J.L."/>
            <person name="Ishikawa N.K."/>
            <person name="Vargas-Isla R."/>
            <person name="Ushijima S."/>
            <person name="Smith C.A."/>
            <person name="Donoghue J."/>
            <person name="Ahrendt S."/>
            <person name="Andreopoulos W."/>
            <person name="He G."/>
            <person name="LaButti K."/>
            <person name="Lipzen A."/>
            <person name="Ng V."/>
            <person name="Riley R."/>
            <person name="Sandor L."/>
            <person name="Barry K."/>
            <person name="Martinez A.T."/>
            <person name="Xiao Y."/>
            <person name="Gibbons J.G."/>
            <person name="Terashima K."/>
            <person name="Grigoriev I.V."/>
            <person name="Hibbett D."/>
        </authorList>
    </citation>
    <scope>NUCLEOTIDE SEQUENCE [LARGE SCALE GENOMIC DNA]</scope>
    <source>
        <strain evidence="2 3">TFB7810</strain>
    </source>
</reference>
<proteinExistence type="inferred from homology"/>
<gene>
    <name evidence="2" type="ORF">DFH05DRAFT_1404628</name>
</gene>
<name>A0A9W8TUS0_9AGAR</name>
<dbReference type="GO" id="GO:0005730">
    <property type="term" value="C:nucleolus"/>
    <property type="evidence" value="ECO:0007669"/>
    <property type="project" value="TreeGrafter"/>
</dbReference>
<feature type="non-terminal residue" evidence="2">
    <location>
        <position position="1"/>
    </location>
</feature>
<dbReference type="PANTHER" id="PTHR12821">
    <property type="entry name" value="BYSTIN"/>
    <property type="match status" value="1"/>
</dbReference>
<comment type="similarity">
    <text evidence="1">Belongs to the bystin family.</text>
</comment>
<organism evidence="2 3">
    <name type="scientific">Lentinula detonsa</name>
    <dbReference type="NCBI Taxonomy" id="2804962"/>
    <lineage>
        <taxon>Eukaryota</taxon>
        <taxon>Fungi</taxon>
        <taxon>Dikarya</taxon>
        <taxon>Basidiomycota</taxon>
        <taxon>Agaricomycotina</taxon>
        <taxon>Agaricomycetes</taxon>
        <taxon>Agaricomycetidae</taxon>
        <taxon>Agaricales</taxon>
        <taxon>Marasmiineae</taxon>
        <taxon>Omphalotaceae</taxon>
        <taxon>Lentinula</taxon>
    </lineage>
</organism>
<dbReference type="PANTHER" id="PTHR12821:SF0">
    <property type="entry name" value="BYSTIN"/>
    <property type="match status" value="1"/>
</dbReference>
<accession>A0A9W8TUS0</accession>
<dbReference type="Pfam" id="PF05291">
    <property type="entry name" value="Bystin"/>
    <property type="match status" value="1"/>
</dbReference>
<dbReference type="EMBL" id="JANVFU010000013">
    <property type="protein sequence ID" value="KAJ3740731.1"/>
    <property type="molecule type" value="Genomic_DNA"/>
</dbReference>
<keyword evidence="3" id="KW-1185">Reference proteome</keyword>
<sequence>GPNSLFIWVLIDQLPYRVVDALVLHLIRNSNTLQASNRRGSDRLPVLWHQSLLAFLHR</sequence>